<evidence type="ECO:0000313" key="2">
    <source>
        <dbReference type="EMBL" id="QEW06346.1"/>
    </source>
</evidence>
<dbReference type="Pfam" id="PF10109">
    <property type="entry name" value="Phage_TAC_7"/>
    <property type="match status" value="1"/>
</dbReference>
<protein>
    <submittedName>
        <fullName evidence="2">Phage tail assembly protein</fullName>
    </submittedName>
</protein>
<feature type="region of interest" description="Disordered" evidence="1">
    <location>
        <begin position="1"/>
        <end position="25"/>
    </location>
</feature>
<organism evidence="2 3">
    <name type="scientific">Nitrincola iocasae</name>
    <dbReference type="NCBI Taxonomy" id="2614693"/>
    <lineage>
        <taxon>Bacteria</taxon>
        <taxon>Pseudomonadati</taxon>
        <taxon>Pseudomonadota</taxon>
        <taxon>Gammaproteobacteria</taxon>
        <taxon>Oceanospirillales</taxon>
        <taxon>Oceanospirillaceae</taxon>
        <taxon>Nitrincola</taxon>
    </lineage>
</organism>
<dbReference type="AlphaFoldDB" id="A0A5J6LDA1"/>
<dbReference type="EMBL" id="CP044222">
    <property type="protein sequence ID" value="QEW06346.1"/>
    <property type="molecule type" value="Genomic_DNA"/>
</dbReference>
<dbReference type="Proteomes" id="UP000325606">
    <property type="component" value="Chromosome"/>
</dbReference>
<reference evidence="2 3" key="1">
    <citation type="submission" date="2019-09" db="EMBL/GenBank/DDBJ databases">
        <title>Nitrincola iocasae sp. nov., a bacterium isolated from the sediment collected at a cold seep field in South China Sea.</title>
        <authorList>
            <person name="Zhang H."/>
            <person name="Wang H."/>
            <person name="Li C."/>
        </authorList>
    </citation>
    <scope>NUCLEOTIDE SEQUENCE [LARGE SCALE GENOMIC DNA]</scope>
    <source>
        <strain evidence="2 3">KXZD1103</strain>
    </source>
</reference>
<gene>
    <name evidence="2" type="ORF">F5I99_07420</name>
</gene>
<name>A0A5J6LDA1_9GAMM</name>
<sequence length="121" mass="13585">MTTKDTEKTQTPAQTEVTQAEPKELPPYSVQLDEPIKRGDQVINVITLRKPRSGELRGLSLQEVLQLDYNSLQKLLPRISTPTLTEQDVANMDTADLTAVGTELVGFFVQKQRKEEAYLQA</sequence>
<accession>A0A5J6LDA1</accession>
<keyword evidence="3" id="KW-1185">Reference proteome</keyword>
<dbReference type="RefSeq" id="WP_151054597.1">
    <property type="nucleotide sequence ID" value="NZ_CP044222.1"/>
</dbReference>
<proteinExistence type="predicted"/>
<feature type="compositionally biased region" description="Polar residues" evidence="1">
    <location>
        <begin position="9"/>
        <end position="18"/>
    </location>
</feature>
<evidence type="ECO:0000256" key="1">
    <source>
        <dbReference type="SAM" id="MobiDB-lite"/>
    </source>
</evidence>
<dbReference type="InterPro" id="IPR019289">
    <property type="entry name" value="Phage_tail_E/E"/>
</dbReference>
<dbReference type="KEGG" id="nik:F5I99_07420"/>
<evidence type="ECO:0000313" key="3">
    <source>
        <dbReference type="Proteomes" id="UP000325606"/>
    </source>
</evidence>